<dbReference type="Pfam" id="PF17064">
    <property type="entry name" value="QVR"/>
    <property type="match status" value="1"/>
</dbReference>
<comment type="subcellular location">
    <subcellularLocation>
        <location evidence="1">Membrane</location>
        <topology evidence="1">Lipid-anchor</topology>
        <topology evidence="1">GPI-anchor</topology>
    </subcellularLocation>
</comment>
<dbReference type="OrthoDB" id="6582325at2759"/>
<keyword evidence="8" id="KW-0449">Lipoprotein</keyword>
<comment type="caution">
    <text evidence="9">The sequence shown here is derived from an EMBL/GenBank/DDBJ whole genome shotgun (WGS) entry which is preliminary data.</text>
</comment>
<evidence type="ECO:0000313" key="9">
    <source>
        <dbReference type="EMBL" id="CAD1472383.1"/>
    </source>
</evidence>
<keyword evidence="4" id="KW-0732">Signal</keyword>
<keyword evidence="7" id="KW-0325">Glycoprotein</keyword>
<keyword evidence="5" id="KW-1133">Transmembrane helix</keyword>
<keyword evidence="2" id="KW-0336">GPI-anchor</keyword>
<reference evidence="9" key="1">
    <citation type="submission" date="2020-07" db="EMBL/GenBank/DDBJ databases">
        <authorList>
            <person name="Nazaruddin N."/>
        </authorList>
    </citation>
    <scope>NUCLEOTIDE SEQUENCE</scope>
</reference>
<protein>
    <submittedName>
        <fullName evidence="9">Uncharacterized protein</fullName>
    </submittedName>
</protein>
<keyword evidence="10" id="KW-1185">Reference proteome</keyword>
<evidence type="ECO:0000256" key="3">
    <source>
        <dbReference type="ARBA" id="ARBA00022692"/>
    </source>
</evidence>
<evidence type="ECO:0000256" key="8">
    <source>
        <dbReference type="ARBA" id="ARBA00023288"/>
    </source>
</evidence>
<dbReference type="GO" id="GO:0030431">
    <property type="term" value="P:sleep"/>
    <property type="evidence" value="ECO:0007669"/>
    <property type="project" value="InterPro"/>
</dbReference>
<keyword evidence="3" id="KW-0812">Transmembrane</keyword>
<dbReference type="PANTHER" id="PTHR33562">
    <property type="entry name" value="ATILLA, ISOFORM B-RELATED-RELATED"/>
    <property type="match status" value="1"/>
</dbReference>
<dbReference type="InterPro" id="IPR050975">
    <property type="entry name" value="Sleep_regulator"/>
</dbReference>
<dbReference type="GO" id="GO:0032222">
    <property type="term" value="P:regulation of synaptic transmission, cholinergic"/>
    <property type="evidence" value="ECO:0007669"/>
    <property type="project" value="InterPro"/>
</dbReference>
<evidence type="ECO:0000313" key="10">
    <source>
        <dbReference type="Proteomes" id="UP000752696"/>
    </source>
</evidence>
<gene>
    <name evidence="9" type="ORF">MHI_LOCUS295644</name>
</gene>
<dbReference type="EMBL" id="CAJDYZ010005283">
    <property type="protein sequence ID" value="CAD1472383.1"/>
    <property type="molecule type" value="Genomic_DNA"/>
</dbReference>
<evidence type="ECO:0000256" key="2">
    <source>
        <dbReference type="ARBA" id="ARBA00022622"/>
    </source>
</evidence>
<evidence type="ECO:0000256" key="6">
    <source>
        <dbReference type="ARBA" id="ARBA00023136"/>
    </source>
</evidence>
<sequence>MCDCGKRYDSRRREGARKNRLFNSSERQTIVELKCTIIQKNRIYFSKEIHKNLRCYMCASINNPGCETDPQTHNIPLTECTLNSMVEWKHNIQQHTIWNSIAPIFDVDESQYHLSVAPMACAKMIMRVANNQNITVRSCQVAKTENIDPCKTMEGMLAANNYKLEFCELCTEDACNSSIAISSKISLTLLSVLAAVLLGCSYNNA</sequence>
<evidence type="ECO:0000256" key="5">
    <source>
        <dbReference type="ARBA" id="ARBA00022989"/>
    </source>
</evidence>
<accession>A0A6V7H2Q0</accession>
<keyword evidence="6" id="KW-0472">Membrane</keyword>
<evidence type="ECO:0000256" key="4">
    <source>
        <dbReference type="ARBA" id="ARBA00022729"/>
    </source>
</evidence>
<name>A0A6V7H2Q0_9HYME</name>
<organism evidence="9 10">
    <name type="scientific">Heterotrigona itama</name>
    <dbReference type="NCBI Taxonomy" id="395501"/>
    <lineage>
        <taxon>Eukaryota</taxon>
        <taxon>Metazoa</taxon>
        <taxon>Ecdysozoa</taxon>
        <taxon>Arthropoda</taxon>
        <taxon>Hexapoda</taxon>
        <taxon>Insecta</taxon>
        <taxon>Pterygota</taxon>
        <taxon>Neoptera</taxon>
        <taxon>Endopterygota</taxon>
        <taxon>Hymenoptera</taxon>
        <taxon>Apocrita</taxon>
        <taxon>Aculeata</taxon>
        <taxon>Apoidea</taxon>
        <taxon>Anthophila</taxon>
        <taxon>Apidae</taxon>
        <taxon>Heterotrigona</taxon>
    </lineage>
</organism>
<evidence type="ECO:0000256" key="7">
    <source>
        <dbReference type="ARBA" id="ARBA00023180"/>
    </source>
</evidence>
<proteinExistence type="predicted"/>
<dbReference type="AlphaFoldDB" id="A0A6V7H2Q0"/>
<dbReference type="InterPro" id="IPR031424">
    <property type="entry name" value="QVR-like"/>
</dbReference>
<dbReference type="GO" id="GO:0098552">
    <property type="term" value="C:side of membrane"/>
    <property type="evidence" value="ECO:0007669"/>
    <property type="project" value="UniProtKB-KW"/>
</dbReference>
<dbReference type="Proteomes" id="UP000752696">
    <property type="component" value="Unassembled WGS sequence"/>
</dbReference>
<evidence type="ECO:0000256" key="1">
    <source>
        <dbReference type="ARBA" id="ARBA00004589"/>
    </source>
</evidence>